<dbReference type="OrthoDB" id="194105at2"/>
<dbReference type="STRING" id="266779.Meso_0646"/>
<keyword evidence="2" id="KW-0808">Transferase</keyword>
<dbReference type="HOGENOM" id="CLU_852281_0_0_5"/>
<sequence length="339" mass="38713">MSKMALVQVRTPTYKRPEALRRCLQSLQAQTWGNWVCDVYDDDPRGSAKAVCDALADPRIHFNHNRPQKFASSNIDQCFSRDNPRNADYFCVAEDDNLVMPEFMEENIALCEREGVNIVLRNQLMEYASGTPDARLSDFGILDRRFVEGRYEPDLFRMSLIPGIGVSNGGLFWSKSAKSDLEIGYPCNATLQEYLRTFTIIEDIYVAMKPLAVWAQNGEQTTRDLGDRASYLRRELNLKRGIQMLQRETWHLAGESRQRAFLETERFRYDRRERAQALIKALIPARVGSLLSWREKLELAARGLLIRTVGTPEEQLAGFIASRRKARGTGLGEATNLSH</sequence>
<name>Q11KM9_CHESB</name>
<dbReference type="CDD" id="cd00761">
    <property type="entry name" value="Glyco_tranf_GTA_type"/>
    <property type="match status" value="1"/>
</dbReference>
<proteinExistence type="predicted"/>
<dbReference type="GO" id="GO:0016740">
    <property type="term" value="F:transferase activity"/>
    <property type="evidence" value="ECO:0007669"/>
    <property type="project" value="UniProtKB-KW"/>
</dbReference>
<reference evidence="2" key="1">
    <citation type="submission" date="2006-06" db="EMBL/GenBank/DDBJ databases">
        <title>Complete sequence of chromosome of Chelativorans sp. BNC1.</title>
        <authorList>
            <consortium name="US DOE Joint Genome Institute"/>
            <person name="Copeland A."/>
            <person name="Lucas S."/>
            <person name="Lapidus A."/>
            <person name="Barry K."/>
            <person name="Detter J.C."/>
            <person name="Glavina del Rio T."/>
            <person name="Hammon N."/>
            <person name="Israni S."/>
            <person name="Dalin E."/>
            <person name="Tice H."/>
            <person name="Pitluck S."/>
            <person name="Chertkov O."/>
            <person name="Brettin T."/>
            <person name="Bruce D."/>
            <person name="Han C."/>
            <person name="Tapia R."/>
            <person name="Gilna P."/>
            <person name="Schmutz J."/>
            <person name="Larimer F."/>
            <person name="Land M."/>
            <person name="Hauser L."/>
            <person name="Kyrpides N."/>
            <person name="Mikhailova N."/>
            <person name="Richardson P."/>
        </authorList>
    </citation>
    <scope>NUCLEOTIDE SEQUENCE</scope>
    <source>
        <strain evidence="2">BNC1</strain>
    </source>
</reference>
<dbReference type="CAZy" id="GT2">
    <property type="family name" value="Glycosyltransferase Family 2"/>
</dbReference>
<accession>Q11KM9</accession>
<dbReference type="Gene3D" id="3.90.550.10">
    <property type="entry name" value="Spore Coat Polysaccharide Biosynthesis Protein SpsA, Chain A"/>
    <property type="match status" value="1"/>
</dbReference>
<organism evidence="2">
    <name type="scientific">Chelativorans sp. (strain BNC1)</name>
    <dbReference type="NCBI Taxonomy" id="266779"/>
    <lineage>
        <taxon>Bacteria</taxon>
        <taxon>Pseudomonadati</taxon>
        <taxon>Pseudomonadota</taxon>
        <taxon>Alphaproteobacteria</taxon>
        <taxon>Hyphomicrobiales</taxon>
        <taxon>Phyllobacteriaceae</taxon>
        <taxon>Chelativorans</taxon>
    </lineage>
</organism>
<dbReference type="EMBL" id="CP000390">
    <property type="protein sequence ID" value="ABG62046.1"/>
    <property type="molecule type" value="Genomic_DNA"/>
</dbReference>
<gene>
    <name evidence="2" type="ordered locus">Meso_0646</name>
</gene>
<evidence type="ECO:0000313" key="2">
    <source>
        <dbReference type="EMBL" id="ABG62046.1"/>
    </source>
</evidence>
<dbReference type="Pfam" id="PF00535">
    <property type="entry name" value="Glycos_transf_2"/>
    <property type="match status" value="1"/>
</dbReference>
<dbReference type="KEGG" id="mes:Meso_0646"/>
<dbReference type="SUPFAM" id="SSF53448">
    <property type="entry name" value="Nucleotide-diphospho-sugar transferases"/>
    <property type="match status" value="1"/>
</dbReference>
<protein>
    <submittedName>
        <fullName evidence="2">Glycosyl transferase, family 2</fullName>
    </submittedName>
</protein>
<dbReference type="eggNOG" id="COG0463">
    <property type="taxonomic scope" value="Bacteria"/>
</dbReference>
<dbReference type="InterPro" id="IPR029044">
    <property type="entry name" value="Nucleotide-diphossugar_trans"/>
</dbReference>
<evidence type="ECO:0000259" key="1">
    <source>
        <dbReference type="Pfam" id="PF00535"/>
    </source>
</evidence>
<dbReference type="InterPro" id="IPR001173">
    <property type="entry name" value="Glyco_trans_2-like"/>
</dbReference>
<dbReference type="AlphaFoldDB" id="Q11KM9"/>
<feature type="domain" description="Glycosyltransferase 2-like" evidence="1">
    <location>
        <begin position="11"/>
        <end position="139"/>
    </location>
</feature>